<dbReference type="PROSITE" id="PS50850">
    <property type="entry name" value="MFS"/>
    <property type="match status" value="1"/>
</dbReference>
<dbReference type="InterPro" id="IPR011701">
    <property type="entry name" value="MFS"/>
</dbReference>
<feature type="transmembrane region" description="Helical" evidence="5">
    <location>
        <begin position="69"/>
        <end position="87"/>
    </location>
</feature>
<feature type="transmembrane region" description="Helical" evidence="5">
    <location>
        <begin position="295"/>
        <end position="324"/>
    </location>
</feature>
<name>A0ABQ3VKF7_9CHLR</name>
<keyword evidence="8" id="KW-1185">Reference proteome</keyword>
<evidence type="ECO:0000313" key="8">
    <source>
        <dbReference type="Proteomes" id="UP000635565"/>
    </source>
</evidence>
<dbReference type="InterPro" id="IPR053160">
    <property type="entry name" value="MFS_DHA3_Transporter"/>
</dbReference>
<proteinExistence type="predicted"/>
<accession>A0ABQ3VKF7</accession>
<dbReference type="PANTHER" id="PTHR23530:SF1">
    <property type="entry name" value="PERMEASE, MAJOR FACILITATOR SUPERFAMILY-RELATED"/>
    <property type="match status" value="1"/>
</dbReference>
<evidence type="ECO:0000259" key="6">
    <source>
        <dbReference type="PROSITE" id="PS50850"/>
    </source>
</evidence>
<keyword evidence="2 5" id="KW-0812">Transmembrane</keyword>
<protein>
    <submittedName>
        <fullName evidence="7">Tetracycline efflux MFS transporter TetA(P)</fullName>
    </submittedName>
</protein>
<organism evidence="7 8">
    <name type="scientific">Dictyobacter formicarum</name>
    <dbReference type="NCBI Taxonomy" id="2778368"/>
    <lineage>
        <taxon>Bacteria</taxon>
        <taxon>Bacillati</taxon>
        <taxon>Chloroflexota</taxon>
        <taxon>Ktedonobacteria</taxon>
        <taxon>Ktedonobacterales</taxon>
        <taxon>Dictyobacteraceae</taxon>
        <taxon>Dictyobacter</taxon>
    </lineage>
</organism>
<keyword evidence="4 5" id="KW-0472">Membrane</keyword>
<feature type="transmembrane region" description="Helical" evidence="5">
    <location>
        <begin position="253"/>
        <end position="274"/>
    </location>
</feature>
<evidence type="ECO:0000313" key="7">
    <source>
        <dbReference type="EMBL" id="GHO85833.1"/>
    </source>
</evidence>
<dbReference type="SUPFAM" id="SSF103473">
    <property type="entry name" value="MFS general substrate transporter"/>
    <property type="match status" value="1"/>
</dbReference>
<dbReference type="Gene3D" id="1.20.1250.20">
    <property type="entry name" value="MFS general substrate transporter like domains"/>
    <property type="match status" value="1"/>
</dbReference>
<reference evidence="7 8" key="1">
    <citation type="journal article" date="2021" name="Int. J. Syst. Evol. Microbiol.">
        <title>Reticulibacter mediterranei gen. nov., sp. nov., within the new family Reticulibacteraceae fam. nov., and Ktedonospora formicarum gen. nov., sp. nov., Ktedonobacter robiniae sp. nov., Dictyobacter formicarum sp. nov. and Dictyobacter arantiisoli sp. nov., belonging to the class Ktedonobacteria.</title>
        <authorList>
            <person name="Yabe S."/>
            <person name="Zheng Y."/>
            <person name="Wang C.M."/>
            <person name="Sakai Y."/>
            <person name="Abe K."/>
            <person name="Yokota A."/>
            <person name="Donadio S."/>
            <person name="Cavaletti L."/>
            <person name="Monciardini P."/>
        </authorList>
    </citation>
    <scope>NUCLEOTIDE SEQUENCE [LARGE SCALE GENOMIC DNA]</scope>
    <source>
        <strain evidence="7 8">SOSP1-9</strain>
    </source>
</reference>
<dbReference type="InterPro" id="IPR036259">
    <property type="entry name" value="MFS_trans_sf"/>
</dbReference>
<dbReference type="EMBL" id="BNJJ01000010">
    <property type="protein sequence ID" value="GHO85833.1"/>
    <property type="molecule type" value="Genomic_DNA"/>
</dbReference>
<dbReference type="RefSeq" id="WP_201363475.1">
    <property type="nucleotide sequence ID" value="NZ_BNJJ01000010.1"/>
</dbReference>
<feature type="transmembrane region" description="Helical" evidence="5">
    <location>
        <begin position="162"/>
        <end position="180"/>
    </location>
</feature>
<comment type="subcellular location">
    <subcellularLocation>
        <location evidence="1">Cell membrane</location>
        <topology evidence="1">Multi-pass membrane protein</topology>
    </subcellularLocation>
</comment>
<dbReference type="PANTHER" id="PTHR23530">
    <property type="entry name" value="TRANSPORT PROTEIN-RELATED"/>
    <property type="match status" value="1"/>
</dbReference>
<dbReference type="Pfam" id="PF07690">
    <property type="entry name" value="MFS_1"/>
    <property type="match status" value="1"/>
</dbReference>
<dbReference type="Proteomes" id="UP000635565">
    <property type="component" value="Unassembled WGS sequence"/>
</dbReference>
<comment type="caution">
    <text evidence="7">The sequence shown here is derived from an EMBL/GenBank/DDBJ whole genome shotgun (WGS) entry which is preliminary data.</text>
</comment>
<feature type="transmembrane region" description="Helical" evidence="5">
    <location>
        <begin position="214"/>
        <end position="233"/>
    </location>
</feature>
<sequence>MGKSRAATVYFILTAVTSLSYSMIFAIDLPYQIETVGLNPLQLTLVATVLQAVTFCCQAPTGVLADMYSRRWAVVAGCLLVGVNFLVEGLFPSFLAILIAQILRGIGATMMNGADSAWIADELGEERVSQVYMRAAQVGSIASLLGIVLSTALAQISLNLPVVLGGGIFAGLSIFLALFMTEHHFTPAPRGKRSSWQHLGYTLRTSLQLVRSRPILLTILGIGAFYGIFSVGFDRLWPYHLLHHFTFPALPGGLKAVAWFGIIEAGIVVTNLCGTEIVRRSINTNRPRAVAWTMFAIDGLTIAGIIAFALAGQFALALTAFWLITTVLGPRMPLERIWLNQHLASNVRATVFSLRGQVDALGQIIGGPILGAIATATTSSNALISASLILVPALFLYLLSLRAPTQQANATMNNQQYIRSP</sequence>
<evidence type="ECO:0000256" key="1">
    <source>
        <dbReference type="ARBA" id="ARBA00004651"/>
    </source>
</evidence>
<evidence type="ECO:0000256" key="2">
    <source>
        <dbReference type="ARBA" id="ARBA00022692"/>
    </source>
</evidence>
<feature type="transmembrane region" description="Helical" evidence="5">
    <location>
        <begin position="7"/>
        <end position="27"/>
    </location>
</feature>
<feature type="domain" description="Major facilitator superfamily (MFS) profile" evidence="6">
    <location>
        <begin position="6"/>
        <end position="404"/>
    </location>
</feature>
<feature type="transmembrane region" description="Helical" evidence="5">
    <location>
        <begin position="382"/>
        <end position="399"/>
    </location>
</feature>
<gene>
    <name evidence="7" type="ORF">KSZ_38390</name>
</gene>
<evidence type="ECO:0000256" key="3">
    <source>
        <dbReference type="ARBA" id="ARBA00022989"/>
    </source>
</evidence>
<feature type="transmembrane region" description="Helical" evidence="5">
    <location>
        <begin position="39"/>
        <end position="57"/>
    </location>
</feature>
<evidence type="ECO:0000256" key="5">
    <source>
        <dbReference type="SAM" id="Phobius"/>
    </source>
</evidence>
<dbReference type="CDD" id="cd06174">
    <property type="entry name" value="MFS"/>
    <property type="match status" value="1"/>
</dbReference>
<keyword evidence="3 5" id="KW-1133">Transmembrane helix</keyword>
<evidence type="ECO:0000256" key="4">
    <source>
        <dbReference type="ARBA" id="ARBA00023136"/>
    </source>
</evidence>
<dbReference type="InterPro" id="IPR020846">
    <property type="entry name" value="MFS_dom"/>
</dbReference>